<comment type="caution">
    <text evidence="1">The sequence shown here is derived from an EMBL/GenBank/DDBJ whole genome shotgun (WGS) entry which is preliminary data.</text>
</comment>
<sequence>MEFDPMPLLVAIKESRTCGMSFCCTYIILQRRLQLIIHDSPVGGKQDALVQEVRDFFEQCDSNYDHHGIISPYTR</sequence>
<keyword evidence="2" id="KW-1185">Reference proteome</keyword>
<protein>
    <submittedName>
        <fullName evidence="1">Uncharacterized protein</fullName>
    </submittedName>
</protein>
<dbReference type="AlphaFoldDB" id="A0A8X6LBW2"/>
<evidence type="ECO:0000313" key="2">
    <source>
        <dbReference type="Proteomes" id="UP000887116"/>
    </source>
</evidence>
<reference evidence="1" key="1">
    <citation type="submission" date="2020-07" db="EMBL/GenBank/DDBJ databases">
        <title>Multicomponent nature underlies the extraordinary mechanical properties of spider dragline silk.</title>
        <authorList>
            <person name="Kono N."/>
            <person name="Nakamura H."/>
            <person name="Mori M."/>
            <person name="Yoshida Y."/>
            <person name="Ohtoshi R."/>
            <person name="Malay A.D."/>
            <person name="Moran D.A.P."/>
            <person name="Tomita M."/>
            <person name="Numata K."/>
            <person name="Arakawa K."/>
        </authorList>
    </citation>
    <scope>NUCLEOTIDE SEQUENCE</scope>
</reference>
<dbReference type="Proteomes" id="UP000887116">
    <property type="component" value="Unassembled WGS sequence"/>
</dbReference>
<name>A0A8X6LBW2_TRICU</name>
<dbReference type="EMBL" id="BMAO01005975">
    <property type="protein sequence ID" value="GFR05111.1"/>
    <property type="molecule type" value="Genomic_DNA"/>
</dbReference>
<accession>A0A8X6LBW2</accession>
<proteinExistence type="predicted"/>
<evidence type="ECO:0000313" key="1">
    <source>
        <dbReference type="EMBL" id="GFR05111.1"/>
    </source>
</evidence>
<gene>
    <name evidence="1" type="ORF">TNCT_232441</name>
</gene>
<organism evidence="1 2">
    <name type="scientific">Trichonephila clavata</name>
    <name type="common">Joro spider</name>
    <name type="synonym">Nephila clavata</name>
    <dbReference type="NCBI Taxonomy" id="2740835"/>
    <lineage>
        <taxon>Eukaryota</taxon>
        <taxon>Metazoa</taxon>
        <taxon>Ecdysozoa</taxon>
        <taxon>Arthropoda</taxon>
        <taxon>Chelicerata</taxon>
        <taxon>Arachnida</taxon>
        <taxon>Araneae</taxon>
        <taxon>Araneomorphae</taxon>
        <taxon>Entelegynae</taxon>
        <taxon>Araneoidea</taxon>
        <taxon>Nephilidae</taxon>
        <taxon>Trichonephila</taxon>
    </lineage>
</organism>